<keyword evidence="2" id="KW-0012">Acyltransferase</keyword>
<evidence type="ECO:0000259" key="4">
    <source>
        <dbReference type="PROSITE" id="PS51186"/>
    </source>
</evidence>
<dbReference type="InterPro" id="IPR051531">
    <property type="entry name" value="N-acetyltransferase"/>
</dbReference>
<evidence type="ECO:0000313" key="5">
    <source>
        <dbReference type="EMBL" id="TYA10855.1"/>
    </source>
</evidence>
<sequence length="184" mass="21592">MKSILHSERLLMKVLDEAAAADVLDYVVRNREFLRPWEREKEEAYFTLDVQKRLLANERLQHEQENLYKLWIFRKDRPERIIGSVALSNIVRGAFLSCHLGYRLDGEEQGKGFMTEAVEAVVQYAFQELGLHRIEANIMPRNAASLRVVEKLGFYHEGLALKYLNIHGKWEDHIHMVLRNEAME</sequence>
<dbReference type="PANTHER" id="PTHR43792">
    <property type="entry name" value="GNAT FAMILY, PUTATIVE (AFU_ORTHOLOGUE AFUA_3G00765)-RELATED-RELATED"/>
    <property type="match status" value="1"/>
</dbReference>
<dbReference type="GO" id="GO:0005737">
    <property type="term" value="C:cytoplasm"/>
    <property type="evidence" value="ECO:0007669"/>
    <property type="project" value="TreeGrafter"/>
</dbReference>
<accession>A0A5D0CNP2</accession>
<dbReference type="SUPFAM" id="SSF55729">
    <property type="entry name" value="Acyl-CoA N-acyltransferases (Nat)"/>
    <property type="match status" value="1"/>
</dbReference>
<name>A0A5D0CNP2_9BACL</name>
<dbReference type="Proteomes" id="UP000325218">
    <property type="component" value="Unassembled WGS sequence"/>
</dbReference>
<dbReference type="PROSITE" id="PS51186">
    <property type="entry name" value="GNAT"/>
    <property type="match status" value="1"/>
</dbReference>
<evidence type="ECO:0000313" key="6">
    <source>
        <dbReference type="Proteomes" id="UP000325218"/>
    </source>
</evidence>
<dbReference type="Gene3D" id="3.40.630.30">
    <property type="match status" value="1"/>
</dbReference>
<dbReference type="PANTHER" id="PTHR43792:SF8">
    <property type="entry name" value="[RIBOSOMAL PROTEIN US5]-ALANINE N-ACETYLTRANSFERASE"/>
    <property type="match status" value="1"/>
</dbReference>
<dbReference type="GO" id="GO:0008999">
    <property type="term" value="F:protein-N-terminal-alanine acetyltransferase activity"/>
    <property type="evidence" value="ECO:0007669"/>
    <property type="project" value="TreeGrafter"/>
</dbReference>
<dbReference type="AlphaFoldDB" id="A0A5D0CNP2"/>
<keyword evidence="1 5" id="KW-0808">Transferase</keyword>
<reference evidence="5 6" key="1">
    <citation type="submission" date="2019-08" db="EMBL/GenBank/DDBJ databases">
        <title>Genome sequencing of Paenibacillus faecis DSM 23593(T).</title>
        <authorList>
            <person name="Kook J.-K."/>
            <person name="Park S.-N."/>
            <person name="Lim Y.K."/>
        </authorList>
    </citation>
    <scope>NUCLEOTIDE SEQUENCE [LARGE SCALE GENOMIC DNA]</scope>
    <source>
        <strain evidence="5 6">DSM 23593</strain>
    </source>
</reference>
<comment type="caution">
    <text evidence="5">The sequence shown here is derived from an EMBL/GenBank/DDBJ whole genome shotgun (WGS) entry which is preliminary data.</text>
</comment>
<dbReference type="OrthoDB" id="9795206at2"/>
<dbReference type="RefSeq" id="WP_148456916.1">
    <property type="nucleotide sequence ID" value="NZ_BORZ01000012.1"/>
</dbReference>
<evidence type="ECO:0000256" key="1">
    <source>
        <dbReference type="ARBA" id="ARBA00022679"/>
    </source>
</evidence>
<evidence type="ECO:0000256" key="2">
    <source>
        <dbReference type="ARBA" id="ARBA00023315"/>
    </source>
</evidence>
<proteinExistence type="inferred from homology"/>
<dbReference type="InterPro" id="IPR000182">
    <property type="entry name" value="GNAT_dom"/>
</dbReference>
<protein>
    <submittedName>
        <fullName evidence="5">GNAT family N-acetyltransferase</fullName>
    </submittedName>
</protein>
<gene>
    <name evidence="5" type="ORF">FRY98_24075</name>
</gene>
<evidence type="ECO:0000256" key="3">
    <source>
        <dbReference type="ARBA" id="ARBA00038502"/>
    </source>
</evidence>
<comment type="similarity">
    <text evidence="3">Belongs to the acetyltransferase family. RimJ subfamily.</text>
</comment>
<keyword evidence="6" id="KW-1185">Reference proteome</keyword>
<organism evidence="5 6">
    <name type="scientific">Paenibacillus faecis</name>
    <dbReference type="NCBI Taxonomy" id="862114"/>
    <lineage>
        <taxon>Bacteria</taxon>
        <taxon>Bacillati</taxon>
        <taxon>Bacillota</taxon>
        <taxon>Bacilli</taxon>
        <taxon>Bacillales</taxon>
        <taxon>Paenibacillaceae</taxon>
        <taxon>Paenibacillus</taxon>
    </lineage>
</organism>
<dbReference type="EMBL" id="VSDO01000005">
    <property type="protein sequence ID" value="TYA10855.1"/>
    <property type="molecule type" value="Genomic_DNA"/>
</dbReference>
<dbReference type="InterPro" id="IPR016181">
    <property type="entry name" value="Acyl_CoA_acyltransferase"/>
</dbReference>
<dbReference type="Pfam" id="PF13302">
    <property type="entry name" value="Acetyltransf_3"/>
    <property type="match status" value="1"/>
</dbReference>
<feature type="domain" description="N-acetyltransferase" evidence="4">
    <location>
        <begin position="21"/>
        <end position="181"/>
    </location>
</feature>